<feature type="region of interest" description="Disordered" evidence="1">
    <location>
        <begin position="117"/>
        <end position="139"/>
    </location>
</feature>
<protein>
    <submittedName>
        <fullName evidence="5">Nuclease PIN</fullName>
    </submittedName>
</protein>
<organism evidence="5 6">
    <name type="scientific">Mycobacterium scrofulaceum</name>
    <dbReference type="NCBI Taxonomy" id="1783"/>
    <lineage>
        <taxon>Bacteria</taxon>
        <taxon>Bacillati</taxon>
        <taxon>Actinomycetota</taxon>
        <taxon>Actinomycetes</taxon>
        <taxon>Mycobacteriales</taxon>
        <taxon>Mycobacteriaceae</taxon>
        <taxon>Mycobacterium</taxon>
    </lineage>
</organism>
<dbReference type="AlphaFoldDB" id="A0A1A2U9W4"/>
<accession>A0A1A2U9W4</accession>
<dbReference type="Pfam" id="PF14032">
    <property type="entry name" value="PknH_C"/>
    <property type="match status" value="1"/>
</dbReference>
<dbReference type="Gene3D" id="3.40.1000.70">
    <property type="entry name" value="PknH-like extracellular domain"/>
    <property type="match status" value="1"/>
</dbReference>
<reference evidence="5 6" key="1">
    <citation type="submission" date="2016-06" db="EMBL/GenBank/DDBJ databases">
        <authorList>
            <person name="Kjaerup R.B."/>
            <person name="Dalgaard T.S."/>
            <person name="Juul-Madsen H.R."/>
        </authorList>
    </citation>
    <scope>NUCLEOTIDE SEQUENCE [LARGE SCALE GENOMIC DNA]</scope>
    <source>
        <strain evidence="5 6">E2838</strain>
    </source>
</reference>
<sequence>MTNPQDPYWQNPYTYDPLGRVPPAPSPVEPPPVFAPPPAVPYRPPVNVLATLSLVFAFVFAPVGAILGHAGLAQIRRTGELGRDRARVGLALSYAFMIIAVVAVVAWATLGAAPSTLTAEPAPTTSAAPPAPPGPVAPDDLAALLPGADALRNITSDQNLEAGQTWDNLGQSSAEGAIDRPECWGSIAPGTPDAYAGAGVTGYRAAEFRDSRSFLKSTQVIEAVVAFHDPAAARAQLAALLAGWRQCGGSTVTLTPRNGESLTFSVGAPADAGNGVTTQDLTPRGVQIRSARVIAAKANVIVDLMVSCSGTTDSGQPRLGGLGIANYVLGKLPG</sequence>
<dbReference type="RefSeq" id="WP_067311317.1">
    <property type="nucleotide sequence ID" value="NZ_LZJY01000441.1"/>
</dbReference>
<keyword evidence="2" id="KW-1133">Transmembrane helix</keyword>
<feature type="domain" description="PknH-like extracellular" evidence="4">
    <location>
        <begin position="136"/>
        <end position="312"/>
    </location>
</feature>
<feature type="transmembrane region" description="Helical" evidence="2">
    <location>
        <begin position="46"/>
        <end position="67"/>
    </location>
</feature>
<dbReference type="Proteomes" id="UP000092207">
    <property type="component" value="Unassembled WGS sequence"/>
</dbReference>
<gene>
    <name evidence="5" type="ORF">A5679_03670</name>
</gene>
<evidence type="ECO:0000256" key="1">
    <source>
        <dbReference type="SAM" id="MobiDB-lite"/>
    </source>
</evidence>
<keyword evidence="2" id="KW-0472">Membrane</keyword>
<dbReference type="InterPro" id="IPR038232">
    <property type="entry name" value="PknH-like_Extracell_sf"/>
</dbReference>
<evidence type="ECO:0000256" key="2">
    <source>
        <dbReference type="SAM" id="Phobius"/>
    </source>
</evidence>
<dbReference type="InterPro" id="IPR026954">
    <property type="entry name" value="PknH-like_Extracell"/>
</dbReference>
<proteinExistence type="predicted"/>
<comment type="caution">
    <text evidence="5">The sequence shown here is derived from an EMBL/GenBank/DDBJ whole genome shotgun (WGS) entry which is preliminary data.</text>
</comment>
<keyword evidence="2" id="KW-0812">Transmembrane</keyword>
<feature type="domain" description="DUF4190" evidence="3">
    <location>
        <begin position="48"/>
        <end position="102"/>
    </location>
</feature>
<evidence type="ECO:0000259" key="3">
    <source>
        <dbReference type="Pfam" id="PF13828"/>
    </source>
</evidence>
<name>A0A1A2U9W4_MYCSC</name>
<evidence type="ECO:0000259" key="4">
    <source>
        <dbReference type="Pfam" id="PF14032"/>
    </source>
</evidence>
<dbReference type="Pfam" id="PF13828">
    <property type="entry name" value="DUF4190"/>
    <property type="match status" value="1"/>
</dbReference>
<evidence type="ECO:0000313" key="6">
    <source>
        <dbReference type="Proteomes" id="UP000092207"/>
    </source>
</evidence>
<feature type="compositionally biased region" description="Low complexity" evidence="1">
    <location>
        <begin position="117"/>
        <end position="128"/>
    </location>
</feature>
<feature type="transmembrane region" description="Helical" evidence="2">
    <location>
        <begin position="88"/>
        <end position="110"/>
    </location>
</feature>
<dbReference type="EMBL" id="LZJY01000441">
    <property type="protein sequence ID" value="OBH85311.1"/>
    <property type="molecule type" value="Genomic_DNA"/>
</dbReference>
<dbReference type="InterPro" id="IPR025241">
    <property type="entry name" value="DUF4190"/>
</dbReference>
<evidence type="ECO:0000313" key="5">
    <source>
        <dbReference type="EMBL" id="OBH85311.1"/>
    </source>
</evidence>